<feature type="domain" description="RNA 2-O ribose methyltransferase substrate binding" evidence="5">
    <location>
        <begin position="28"/>
        <end position="102"/>
    </location>
</feature>
<evidence type="ECO:0000256" key="1">
    <source>
        <dbReference type="ARBA" id="ARBA00007228"/>
    </source>
</evidence>
<dbReference type="AlphaFoldDB" id="A0A6P2CEV9"/>
<dbReference type="Pfam" id="PF22435">
    <property type="entry name" value="MRM3-like_sub_bind"/>
    <property type="match status" value="1"/>
</dbReference>
<keyword evidence="3 6" id="KW-0808">Transferase</keyword>
<dbReference type="InterPro" id="IPR029026">
    <property type="entry name" value="tRNA_m1G_MTases_N"/>
</dbReference>
<dbReference type="GO" id="GO:0005737">
    <property type="term" value="C:cytoplasm"/>
    <property type="evidence" value="ECO:0007669"/>
    <property type="project" value="UniProtKB-ARBA"/>
</dbReference>
<evidence type="ECO:0000256" key="3">
    <source>
        <dbReference type="ARBA" id="ARBA00022679"/>
    </source>
</evidence>
<dbReference type="GO" id="GO:0006396">
    <property type="term" value="P:RNA processing"/>
    <property type="evidence" value="ECO:0007669"/>
    <property type="project" value="InterPro"/>
</dbReference>
<proteinExistence type="inferred from homology"/>
<dbReference type="SUPFAM" id="SSF75217">
    <property type="entry name" value="alpha/beta knot"/>
    <property type="match status" value="1"/>
</dbReference>
<reference evidence="6 7" key="1">
    <citation type="submission" date="2018-07" db="EMBL/GenBank/DDBJ databases">
        <title>Genome sequence of Rhodococcus rhodnii ATCC 35071 from Rhodnius prolixus.</title>
        <authorList>
            <person name="Patel V."/>
            <person name="Vogel K.J."/>
        </authorList>
    </citation>
    <scope>NUCLEOTIDE SEQUENCE [LARGE SCALE GENOMIC DNA]</scope>
    <source>
        <strain evidence="6 7">ATCC 35071</strain>
    </source>
</reference>
<evidence type="ECO:0000313" key="7">
    <source>
        <dbReference type="Proteomes" id="UP000471120"/>
    </source>
</evidence>
<comment type="similarity">
    <text evidence="1">Belongs to the class IV-like SAM-binding methyltransferase superfamily. RNA methyltransferase TrmH family.</text>
</comment>
<dbReference type="InterPro" id="IPR029064">
    <property type="entry name" value="Ribosomal_eL30-like_sf"/>
</dbReference>
<dbReference type="Gene3D" id="3.30.1330.30">
    <property type="match status" value="1"/>
</dbReference>
<accession>A0A6P2CEV9</accession>
<dbReference type="Gene3D" id="3.40.1280.10">
    <property type="match status" value="1"/>
</dbReference>
<dbReference type="InterPro" id="IPR053888">
    <property type="entry name" value="MRM3-like_sub_bind"/>
</dbReference>
<keyword evidence="2 6" id="KW-0489">Methyltransferase</keyword>
<dbReference type="InterPro" id="IPR013123">
    <property type="entry name" value="SpoU_subst-bd"/>
</dbReference>
<protein>
    <submittedName>
        <fullName evidence="6">RNA methyltransferase</fullName>
    </submittedName>
</protein>
<dbReference type="InterPro" id="IPR051259">
    <property type="entry name" value="rRNA_Methyltransferase"/>
</dbReference>
<dbReference type="GO" id="GO:0003723">
    <property type="term" value="F:RNA binding"/>
    <property type="evidence" value="ECO:0007669"/>
    <property type="project" value="InterPro"/>
</dbReference>
<dbReference type="SMART" id="SM00967">
    <property type="entry name" value="SpoU_sub_bind"/>
    <property type="match status" value="1"/>
</dbReference>
<dbReference type="InterPro" id="IPR001537">
    <property type="entry name" value="SpoU_MeTrfase"/>
</dbReference>
<dbReference type="Proteomes" id="UP000471120">
    <property type="component" value="Unassembled WGS sequence"/>
</dbReference>
<dbReference type="RefSeq" id="WP_081634042.1">
    <property type="nucleotide sequence ID" value="NZ_QRCM01000001.1"/>
</dbReference>
<dbReference type="PANTHER" id="PTHR43191:SF2">
    <property type="entry name" value="RRNA METHYLTRANSFERASE 3, MITOCHONDRIAL"/>
    <property type="match status" value="1"/>
</dbReference>
<evidence type="ECO:0000256" key="2">
    <source>
        <dbReference type="ARBA" id="ARBA00022603"/>
    </source>
</evidence>
<dbReference type="InterPro" id="IPR029028">
    <property type="entry name" value="Alpha/beta_knot_MTases"/>
</dbReference>
<comment type="caution">
    <text evidence="6">The sequence shown here is derived from an EMBL/GenBank/DDBJ whole genome shotgun (WGS) entry which is preliminary data.</text>
</comment>
<evidence type="ECO:0000259" key="5">
    <source>
        <dbReference type="SMART" id="SM00967"/>
    </source>
</evidence>
<dbReference type="CDD" id="cd18095">
    <property type="entry name" value="SpoU-like_rRNA-MTase"/>
    <property type="match status" value="1"/>
</dbReference>
<gene>
    <name evidence="6" type="ORF">DW322_15130</name>
</gene>
<dbReference type="GO" id="GO:0032259">
    <property type="term" value="P:methylation"/>
    <property type="evidence" value="ECO:0007669"/>
    <property type="project" value="UniProtKB-KW"/>
</dbReference>
<dbReference type="EMBL" id="QRCM01000001">
    <property type="protein sequence ID" value="TXG91297.1"/>
    <property type="molecule type" value="Genomic_DNA"/>
</dbReference>
<dbReference type="Pfam" id="PF00588">
    <property type="entry name" value="SpoU_methylase"/>
    <property type="match status" value="1"/>
</dbReference>
<organism evidence="6 7">
    <name type="scientific">Rhodococcus rhodnii</name>
    <dbReference type="NCBI Taxonomy" id="38312"/>
    <lineage>
        <taxon>Bacteria</taxon>
        <taxon>Bacillati</taxon>
        <taxon>Actinomycetota</taxon>
        <taxon>Actinomycetes</taxon>
        <taxon>Mycobacteriales</taxon>
        <taxon>Nocardiaceae</taxon>
        <taxon>Rhodococcus</taxon>
    </lineage>
</organism>
<evidence type="ECO:0000313" key="6">
    <source>
        <dbReference type="EMBL" id="TXG91297.1"/>
    </source>
</evidence>
<name>A0A6P2CEV9_9NOCA</name>
<dbReference type="PANTHER" id="PTHR43191">
    <property type="entry name" value="RRNA METHYLTRANSFERASE 3"/>
    <property type="match status" value="1"/>
</dbReference>
<sequence length="285" mass="29670">MLTERTPRVVSAVKLRRGAERRKTGRFLVEGENAVSAALDAGVVLHDVFHTESAASRYGTLLARADASGGRVAPVTDRAIRGLSDTVTPPGIVAVAEVLDAALADVLAATPRLLAVPVEIGEPGNAGTLVRVTDAMGGDGVVFAGDAVDPHNGKVVRASAGSLFHVPIVRERDPLAAVHALRDAGVQVLATTVDGDVDLDEADELLARPTAWLFGSEAHGLAAEVAREADHAVTIPIRGRAESLNLATAASICLYQSARVQARTMPPRRPPSAGSPRGRDRGHAR</sequence>
<dbReference type="SUPFAM" id="SSF55315">
    <property type="entry name" value="L30e-like"/>
    <property type="match status" value="1"/>
</dbReference>
<feature type="region of interest" description="Disordered" evidence="4">
    <location>
        <begin position="261"/>
        <end position="285"/>
    </location>
</feature>
<dbReference type="GO" id="GO:0008173">
    <property type="term" value="F:RNA methyltransferase activity"/>
    <property type="evidence" value="ECO:0007669"/>
    <property type="project" value="InterPro"/>
</dbReference>
<evidence type="ECO:0000256" key="4">
    <source>
        <dbReference type="SAM" id="MobiDB-lite"/>
    </source>
</evidence>